<dbReference type="PROSITE" id="PS51371">
    <property type="entry name" value="CBS"/>
    <property type="match status" value="2"/>
</dbReference>
<feature type="domain" description="CNNM transmembrane" evidence="13">
    <location>
        <begin position="1"/>
        <end position="198"/>
    </location>
</feature>
<sequence>MRETLVSAAIVLALILVEGLFVASEIALVSLRDSQVRRIADRGRRGQAVARLVGDPNRFLAVVQIGVTLTALLSSAYGAITLSETAKKALIRQGMSDGIAGFIGVVGVTLIISYVTLVVGELAPKRLGLQRAEGTAQMVAPFLDRMAKGARPVIWLLSKSTNVIVRMLGGDPNTSREAITAEEIRALVAGTTEIAPDERSLIEEVFGAGERQLREVLVPRTEVEFLDASTPLAKAAHTTTGSPHSRYPVYRDSHDDVIGFVHVRDLLDPQLSGRSTPVGELVRPVLYLPASKRVLAALSEMRREGHHLAIVVDEYGGTAGIVTLEDLVEELIGDIRDEYDVEDDHARRLHGGALEVDGLLNLDAFADETGLELPEGPYETVAGYLMAVLGHLPQVGENVEVDGHRLTVTEVDGRRVSRVRLTPPPASPADADES</sequence>
<reference evidence="15" key="1">
    <citation type="journal article" date="2019" name="Int. J. Syst. Evol. Microbiol.">
        <title>The Global Catalogue of Microorganisms (GCM) 10K type strain sequencing project: providing services to taxonomists for standard genome sequencing and annotation.</title>
        <authorList>
            <consortium name="The Broad Institute Genomics Platform"/>
            <consortium name="The Broad Institute Genome Sequencing Center for Infectious Disease"/>
            <person name="Wu L."/>
            <person name="Ma J."/>
        </authorList>
    </citation>
    <scope>NUCLEOTIDE SEQUENCE [LARGE SCALE GENOMIC DNA]</scope>
    <source>
        <strain evidence="15">JCM 17939</strain>
    </source>
</reference>
<dbReference type="Pfam" id="PF00571">
    <property type="entry name" value="CBS"/>
    <property type="match status" value="2"/>
</dbReference>
<dbReference type="Pfam" id="PF01595">
    <property type="entry name" value="CNNM"/>
    <property type="match status" value="1"/>
</dbReference>
<dbReference type="Gene3D" id="3.10.580.10">
    <property type="entry name" value="CBS-domain"/>
    <property type="match status" value="1"/>
</dbReference>
<dbReference type="InterPro" id="IPR005170">
    <property type="entry name" value="Transptr-assoc_dom"/>
</dbReference>
<gene>
    <name evidence="14" type="ORF">GCM10023196_010940</name>
</gene>
<dbReference type="SMART" id="SM01091">
    <property type="entry name" value="CorC_HlyC"/>
    <property type="match status" value="1"/>
</dbReference>
<keyword evidence="3" id="KW-1003">Cell membrane</keyword>
<dbReference type="PANTHER" id="PTHR43099">
    <property type="entry name" value="UPF0053 PROTEIN YRKA"/>
    <property type="match status" value="1"/>
</dbReference>
<evidence type="ECO:0000256" key="3">
    <source>
        <dbReference type="ARBA" id="ARBA00022475"/>
    </source>
</evidence>
<dbReference type="SUPFAM" id="SSF56176">
    <property type="entry name" value="FAD-binding/transporter-associated domain-like"/>
    <property type="match status" value="1"/>
</dbReference>
<evidence type="ECO:0000313" key="14">
    <source>
        <dbReference type="EMBL" id="GAA4621681.1"/>
    </source>
</evidence>
<dbReference type="CDD" id="cd04590">
    <property type="entry name" value="CBS_pair_CorC_HlyC_assoc"/>
    <property type="match status" value="1"/>
</dbReference>
<organism evidence="14 15">
    <name type="scientific">Actinoallomurus vinaceus</name>
    <dbReference type="NCBI Taxonomy" id="1080074"/>
    <lineage>
        <taxon>Bacteria</taxon>
        <taxon>Bacillati</taxon>
        <taxon>Actinomycetota</taxon>
        <taxon>Actinomycetes</taxon>
        <taxon>Streptosporangiales</taxon>
        <taxon>Thermomonosporaceae</taxon>
        <taxon>Actinoallomurus</taxon>
    </lineage>
</organism>
<keyword evidence="4 10" id="KW-0812">Transmembrane</keyword>
<evidence type="ECO:0000256" key="11">
    <source>
        <dbReference type="SAM" id="Phobius"/>
    </source>
</evidence>
<dbReference type="Gene3D" id="3.30.465.10">
    <property type="match status" value="1"/>
</dbReference>
<evidence type="ECO:0000256" key="10">
    <source>
        <dbReference type="PROSITE-ProRule" id="PRU01193"/>
    </source>
</evidence>
<keyword evidence="15" id="KW-1185">Reference proteome</keyword>
<feature type="domain" description="CBS" evidence="12">
    <location>
        <begin position="219"/>
        <end position="276"/>
    </location>
</feature>
<dbReference type="InterPro" id="IPR002550">
    <property type="entry name" value="CNNM"/>
</dbReference>
<accession>A0ABP8U6F4</accession>
<dbReference type="EMBL" id="BAABHK010000001">
    <property type="protein sequence ID" value="GAA4621681.1"/>
    <property type="molecule type" value="Genomic_DNA"/>
</dbReference>
<feature type="transmembrane region" description="Helical" evidence="11">
    <location>
        <begin position="59"/>
        <end position="79"/>
    </location>
</feature>
<dbReference type="InterPro" id="IPR036318">
    <property type="entry name" value="FAD-bd_PCMH-like_sf"/>
</dbReference>
<dbReference type="InterPro" id="IPR046342">
    <property type="entry name" value="CBS_dom_sf"/>
</dbReference>
<keyword evidence="7 9" id="KW-0129">CBS domain</keyword>
<dbReference type="InterPro" id="IPR000644">
    <property type="entry name" value="CBS_dom"/>
</dbReference>
<dbReference type="InterPro" id="IPR051676">
    <property type="entry name" value="UPF0053_domain"/>
</dbReference>
<dbReference type="SUPFAM" id="SSF54631">
    <property type="entry name" value="CBS-domain pair"/>
    <property type="match status" value="1"/>
</dbReference>
<dbReference type="PROSITE" id="PS51846">
    <property type="entry name" value="CNNM"/>
    <property type="match status" value="1"/>
</dbReference>
<feature type="transmembrane region" description="Helical" evidence="11">
    <location>
        <begin position="99"/>
        <end position="120"/>
    </location>
</feature>
<dbReference type="Pfam" id="PF03471">
    <property type="entry name" value="CorC_HlyC"/>
    <property type="match status" value="1"/>
</dbReference>
<dbReference type="InterPro" id="IPR044751">
    <property type="entry name" value="Ion_transp-like_CBS"/>
</dbReference>
<evidence type="ECO:0000259" key="13">
    <source>
        <dbReference type="PROSITE" id="PS51846"/>
    </source>
</evidence>
<evidence type="ECO:0000259" key="12">
    <source>
        <dbReference type="PROSITE" id="PS51371"/>
    </source>
</evidence>
<evidence type="ECO:0000256" key="9">
    <source>
        <dbReference type="PROSITE-ProRule" id="PRU00703"/>
    </source>
</evidence>
<evidence type="ECO:0000256" key="7">
    <source>
        <dbReference type="ARBA" id="ARBA00023122"/>
    </source>
</evidence>
<comment type="subcellular location">
    <subcellularLocation>
        <location evidence="1">Cell membrane</location>
        <topology evidence="1">Multi-pass membrane protein</topology>
    </subcellularLocation>
</comment>
<proteinExistence type="inferred from homology"/>
<evidence type="ECO:0000313" key="15">
    <source>
        <dbReference type="Proteomes" id="UP001501442"/>
    </source>
</evidence>
<evidence type="ECO:0000256" key="4">
    <source>
        <dbReference type="ARBA" id="ARBA00022692"/>
    </source>
</evidence>
<comment type="caution">
    <text evidence="14">The sequence shown here is derived from an EMBL/GenBank/DDBJ whole genome shotgun (WGS) entry which is preliminary data.</text>
</comment>
<evidence type="ECO:0000256" key="1">
    <source>
        <dbReference type="ARBA" id="ARBA00004651"/>
    </source>
</evidence>
<name>A0ABP8U6F4_9ACTN</name>
<dbReference type="InterPro" id="IPR016169">
    <property type="entry name" value="FAD-bd_PCMH_sub2"/>
</dbReference>
<dbReference type="SMART" id="SM00116">
    <property type="entry name" value="CBS"/>
    <property type="match status" value="1"/>
</dbReference>
<keyword evidence="8 10" id="KW-0472">Membrane</keyword>
<dbReference type="PANTHER" id="PTHR43099:SF5">
    <property type="entry name" value="HLYC_CORC FAMILY TRANSPORTER"/>
    <property type="match status" value="1"/>
</dbReference>
<feature type="domain" description="CBS" evidence="12">
    <location>
        <begin position="281"/>
        <end position="338"/>
    </location>
</feature>
<dbReference type="Proteomes" id="UP001501442">
    <property type="component" value="Unassembled WGS sequence"/>
</dbReference>
<keyword evidence="6 10" id="KW-1133">Transmembrane helix</keyword>
<evidence type="ECO:0000256" key="6">
    <source>
        <dbReference type="ARBA" id="ARBA00022989"/>
    </source>
</evidence>
<evidence type="ECO:0000256" key="2">
    <source>
        <dbReference type="ARBA" id="ARBA00006337"/>
    </source>
</evidence>
<keyword evidence="5" id="KW-0677">Repeat</keyword>
<evidence type="ECO:0000256" key="8">
    <source>
        <dbReference type="ARBA" id="ARBA00023136"/>
    </source>
</evidence>
<evidence type="ECO:0000256" key="5">
    <source>
        <dbReference type="ARBA" id="ARBA00022737"/>
    </source>
</evidence>
<comment type="similarity">
    <text evidence="2">Belongs to the UPF0053 family.</text>
</comment>
<protein>
    <submittedName>
        <fullName evidence="14">Hemolysin family protein</fullName>
    </submittedName>
</protein>